<feature type="transmembrane region" description="Helical" evidence="2">
    <location>
        <begin position="133"/>
        <end position="156"/>
    </location>
</feature>
<dbReference type="GO" id="GO:0005886">
    <property type="term" value="C:plasma membrane"/>
    <property type="evidence" value="ECO:0007669"/>
    <property type="project" value="TreeGrafter"/>
</dbReference>
<dbReference type="PANTHER" id="PTHR30569">
    <property type="entry name" value="CYTOSINE TRANSPORTER CODB"/>
    <property type="match status" value="1"/>
</dbReference>
<evidence type="ECO:0000313" key="3">
    <source>
        <dbReference type="EMBL" id="TXS90270.1"/>
    </source>
</evidence>
<dbReference type="GO" id="GO:0015209">
    <property type="term" value="F:cytosine transmembrane transporter activity"/>
    <property type="evidence" value="ECO:0007669"/>
    <property type="project" value="InterPro"/>
</dbReference>
<dbReference type="RefSeq" id="WP_148069985.1">
    <property type="nucleotide sequence ID" value="NZ_VRZA01000008.1"/>
</dbReference>
<dbReference type="AlphaFoldDB" id="A0A5C8ZRH9"/>
<feature type="region of interest" description="Disordered" evidence="1">
    <location>
        <begin position="471"/>
        <end position="491"/>
    </location>
</feature>
<dbReference type="InterPro" id="IPR030191">
    <property type="entry name" value="CodB"/>
</dbReference>
<gene>
    <name evidence="3" type="ORF">FV139_18610</name>
</gene>
<feature type="transmembrane region" description="Helical" evidence="2">
    <location>
        <begin position="365"/>
        <end position="386"/>
    </location>
</feature>
<proteinExistence type="predicted"/>
<feature type="transmembrane region" description="Helical" evidence="2">
    <location>
        <begin position="298"/>
        <end position="318"/>
    </location>
</feature>
<organism evidence="3 4">
    <name type="scientific">Parahaliea maris</name>
    <dbReference type="NCBI Taxonomy" id="2716870"/>
    <lineage>
        <taxon>Bacteria</taxon>
        <taxon>Pseudomonadati</taxon>
        <taxon>Pseudomonadota</taxon>
        <taxon>Gammaproteobacteria</taxon>
        <taxon>Cellvibrionales</taxon>
        <taxon>Halieaceae</taxon>
        <taxon>Parahaliea</taxon>
    </lineage>
</organism>
<feature type="transmembrane region" description="Helical" evidence="2">
    <location>
        <begin position="430"/>
        <end position="448"/>
    </location>
</feature>
<keyword evidence="4" id="KW-1185">Reference proteome</keyword>
<accession>A0A5C8ZRH9</accession>
<evidence type="ECO:0000313" key="4">
    <source>
        <dbReference type="Proteomes" id="UP000321039"/>
    </source>
</evidence>
<feature type="transmembrane region" description="Helical" evidence="2">
    <location>
        <begin position="339"/>
        <end position="359"/>
    </location>
</feature>
<name>A0A5C8ZRH9_9GAMM</name>
<feature type="transmembrane region" description="Helical" evidence="2">
    <location>
        <begin position="532"/>
        <end position="548"/>
    </location>
</feature>
<feature type="transmembrane region" description="Helical" evidence="2">
    <location>
        <begin position="504"/>
        <end position="526"/>
    </location>
</feature>
<dbReference type="Gene3D" id="1.10.4160.10">
    <property type="entry name" value="Hydantoin permease"/>
    <property type="match status" value="1"/>
</dbReference>
<reference evidence="3 4" key="1">
    <citation type="submission" date="2019-08" db="EMBL/GenBank/DDBJ databases">
        <title>Parahaliea maris sp. nov., isolated from the surface seawater.</title>
        <authorList>
            <person name="Liu Y."/>
        </authorList>
    </citation>
    <scope>NUCLEOTIDE SEQUENCE [LARGE SCALE GENOMIC DNA]</scope>
    <source>
        <strain evidence="3 4">HSLHS9</strain>
    </source>
</reference>
<feature type="compositionally biased region" description="Basic and acidic residues" evidence="1">
    <location>
        <begin position="471"/>
        <end position="483"/>
    </location>
</feature>
<sequence>MNNNEFERTPVTPERLQPARYFAANYAGEHVAGTEFVIGAMFVAWGVSTGDILWGLLWGNLLAVLTWGLICAPIAVSTRLTLYAYLEKIAGPGTIRVYSVVNGLLFCVLAGTMITVSASAVRIPFGIDPQTQWYPTSLSFIAVVLLVGAVVVYIAARGFRGVAQFAEVCAPWMILIFLLGALSMLPVLAGATDGIDGMGSLANLRVVADQWVWRGEGGGEITAWHVAAFAWICNLAMHGGLSDMTVLRYARRASYGYFSVLGMFIGHYAAWVFAGIMGAGAAMLLGATISAIDAGEVAYQALGTAGILAVIIAGWTTANPTIYRAGLAFQSLNPRWDRVRVTMVVGVVTTAIACFPFVFSRLMDFVGIMGLVLSPIGAVIVTEHWILPRLGMTRYWSHYRGQHTNWPAIAAWAGSLALAAGLGFSGALHLFFLLIPTWITATLVYLVLAGPAGARQSFPVAVEAETREAQRQADERSWLEESARSATGEGSVTGSSGFGVYRALALLGLAACLAMGVATFMGGMALETFRQWLILPTVFYFVMAWLWMRAREGGRENG</sequence>
<keyword evidence="2" id="KW-0472">Membrane</keyword>
<dbReference type="EMBL" id="VRZA01000008">
    <property type="protein sequence ID" value="TXS90270.1"/>
    <property type="molecule type" value="Genomic_DNA"/>
</dbReference>
<comment type="caution">
    <text evidence="3">The sequence shown here is derived from an EMBL/GenBank/DDBJ whole genome shotgun (WGS) entry which is preliminary data.</text>
</comment>
<protein>
    <submittedName>
        <fullName evidence="3">Nucleoside transporter</fullName>
    </submittedName>
</protein>
<keyword evidence="2" id="KW-0812">Transmembrane</keyword>
<feature type="transmembrane region" description="Helical" evidence="2">
    <location>
        <begin position="97"/>
        <end position="121"/>
    </location>
</feature>
<dbReference type="Proteomes" id="UP000321039">
    <property type="component" value="Unassembled WGS sequence"/>
</dbReference>
<feature type="transmembrane region" description="Helical" evidence="2">
    <location>
        <begin position="223"/>
        <end position="247"/>
    </location>
</feature>
<feature type="transmembrane region" description="Helical" evidence="2">
    <location>
        <begin position="168"/>
        <end position="189"/>
    </location>
</feature>
<keyword evidence="2" id="KW-1133">Transmembrane helix</keyword>
<evidence type="ECO:0000256" key="2">
    <source>
        <dbReference type="SAM" id="Phobius"/>
    </source>
</evidence>
<feature type="transmembrane region" description="Helical" evidence="2">
    <location>
        <begin position="52"/>
        <end position="76"/>
    </location>
</feature>
<dbReference type="PANTHER" id="PTHR30569:SF0">
    <property type="entry name" value="CYTOSINE PERMEASE"/>
    <property type="match status" value="1"/>
</dbReference>
<feature type="transmembrane region" description="Helical" evidence="2">
    <location>
        <begin position="406"/>
        <end position="424"/>
    </location>
</feature>
<evidence type="ECO:0000256" key="1">
    <source>
        <dbReference type="SAM" id="MobiDB-lite"/>
    </source>
</evidence>